<organism evidence="2 3">
    <name type="scientific">Fusarium acutatum</name>
    <dbReference type="NCBI Taxonomy" id="78861"/>
    <lineage>
        <taxon>Eukaryota</taxon>
        <taxon>Fungi</taxon>
        <taxon>Dikarya</taxon>
        <taxon>Ascomycota</taxon>
        <taxon>Pezizomycotina</taxon>
        <taxon>Sordariomycetes</taxon>
        <taxon>Hypocreomycetidae</taxon>
        <taxon>Hypocreales</taxon>
        <taxon>Nectriaceae</taxon>
        <taxon>Fusarium</taxon>
        <taxon>Fusarium fujikuroi species complex</taxon>
    </lineage>
</organism>
<sequence length="251" mass="27933">MPDNEYFDYKRLYSQLSLEKLAELDCIGLHLNSPEPAIICAQTSKRQANANILLQETPDAIRDFAQQLFAEEQQRLDLRPRGQDPLHDATQANLMANWVRRTGWENLLQDARRDILIAITSLLSDICGSDDRSDLGQDEDVDDDADEDEDEGQESGNGSDNDYVEWPGEDIHDGSDGYSSTMDSPGRGTIAPVDPAADLVLRLAYYMVTEDFEDGRSSSTMLVFFSAVRGLSGTGGEGYLRSHRFTSILSK</sequence>
<feature type="compositionally biased region" description="Acidic residues" evidence="1">
    <location>
        <begin position="136"/>
        <end position="153"/>
    </location>
</feature>
<dbReference type="Proteomes" id="UP000536711">
    <property type="component" value="Unassembled WGS sequence"/>
</dbReference>
<accession>A0A8H4N8I1</accession>
<evidence type="ECO:0000313" key="3">
    <source>
        <dbReference type="Proteomes" id="UP000536711"/>
    </source>
</evidence>
<evidence type="ECO:0000256" key="1">
    <source>
        <dbReference type="SAM" id="MobiDB-lite"/>
    </source>
</evidence>
<keyword evidence="3" id="KW-1185">Reference proteome</keyword>
<dbReference type="OrthoDB" id="4160379at2759"/>
<gene>
    <name evidence="2" type="ORF">FACUT_13594</name>
</gene>
<name>A0A8H4N8I1_9HYPO</name>
<feature type="region of interest" description="Disordered" evidence="1">
    <location>
        <begin position="129"/>
        <end position="190"/>
    </location>
</feature>
<proteinExistence type="predicted"/>
<dbReference type="EMBL" id="JAADJF010000590">
    <property type="protein sequence ID" value="KAF4415207.1"/>
    <property type="molecule type" value="Genomic_DNA"/>
</dbReference>
<dbReference type="AlphaFoldDB" id="A0A8H4N8I1"/>
<protein>
    <submittedName>
        <fullName evidence="2">Uncharacterized protein</fullName>
    </submittedName>
</protein>
<reference evidence="2 3" key="1">
    <citation type="submission" date="2020-01" db="EMBL/GenBank/DDBJ databases">
        <title>Identification and distribution of gene clusters putatively required for synthesis of sphingolipid metabolism inhibitors in phylogenetically diverse species of the filamentous fungus Fusarium.</title>
        <authorList>
            <person name="Kim H.-S."/>
            <person name="Busman M."/>
            <person name="Brown D.W."/>
            <person name="Divon H."/>
            <person name="Uhlig S."/>
            <person name="Proctor R.H."/>
        </authorList>
    </citation>
    <scope>NUCLEOTIDE SEQUENCE [LARGE SCALE GENOMIC DNA]</scope>
    <source>
        <strain evidence="2 3">NRRL 13308</strain>
    </source>
</reference>
<evidence type="ECO:0000313" key="2">
    <source>
        <dbReference type="EMBL" id="KAF4415207.1"/>
    </source>
</evidence>
<comment type="caution">
    <text evidence="2">The sequence shown here is derived from an EMBL/GenBank/DDBJ whole genome shotgun (WGS) entry which is preliminary data.</text>
</comment>